<dbReference type="Proteomes" id="UP000799324">
    <property type="component" value="Unassembled WGS sequence"/>
</dbReference>
<accession>A0A6A6SN51</accession>
<name>A0A6A6SN51_9PLEO</name>
<proteinExistence type="predicted"/>
<sequence length="88" mass="10363">MERSVLSRALQHPQTWPTHHRRIPAYRPINRELDQSERRVYTSAGERMFLTIMFTGVQTEATLSQVWNATLGKVLGDTWFRYKIGGEW</sequence>
<keyword evidence="2" id="KW-1185">Reference proteome</keyword>
<dbReference type="OrthoDB" id="5201563at2759"/>
<reference evidence="1" key="1">
    <citation type="journal article" date="2020" name="Stud. Mycol.">
        <title>101 Dothideomycetes genomes: a test case for predicting lifestyles and emergence of pathogens.</title>
        <authorList>
            <person name="Haridas S."/>
            <person name="Albert R."/>
            <person name="Binder M."/>
            <person name="Bloem J."/>
            <person name="Labutti K."/>
            <person name="Salamov A."/>
            <person name="Andreopoulos B."/>
            <person name="Baker S."/>
            <person name="Barry K."/>
            <person name="Bills G."/>
            <person name="Bluhm B."/>
            <person name="Cannon C."/>
            <person name="Castanera R."/>
            <person name="Culley D."/>
            <person name="Daum C."/>
            <person name="Ezra D."/>
            <person name="Gonzalez J."/>
            <person name="Henrissat B."/>
            <person name="Kuo A."/>
            <person name="Liang C."/>
            <person name="Lipzen A."/>
            <person name="Lutzoni F."/>
            <person name="Magnuson J."/>
            <person name="Mondo S."/>
            <person name="Nolan M."/>
            <person name="Ohm R."/>
            <person name="Pangilinan J."/>
            <person name="Park H.-J."/>
            <person name="Ramirez L."/>
            <person name="Alfaro M."/>
            <person name="Sun H."/>
            <person name="Tritt A."/>
            <person name="Yoshinaga Y."/>
            <person name="Zwiers L.-H."/>
            <person name="Turgeon B."/>
            <person name="Goodwin S."/>
            <person name="Spatafora J."/>
            <person name="Crous P."/>
            <person name="Grigoriev I."/>
        </authorList>
    </citation>
    <scope>NUCLEOTIDE SEQUENCE</scope>
    <source>
        <strain evidence="1">CBS 122681</strain>
    </source>
</reference>
<evidence type="ECO:0000313" key="1">
    <source>
        <dbReference type="EMBL" id="KAF2648387.1"/>
    </source>
</evidence>
<gene>
    <name evidence="1" type="ORF">K491DRAFT_612831</name>
</gene>
<organism evidence="1 2">
    <name type="scientific">Lophiostoma macrostomum CBS 122681</name>
    <dbReference type="NCBI Taxonomy" id="1314788"/>
    <lineage>
        <taxon>Eukaryota</taxon>
        <taxon>Fungi</taxon>
        <taxon>Dikarya</taxon>
        <taxon>Ascomycota</taxon>
        <taxon>Pezizomycotina</taxon>
        <taxon>Dothideomycetes</taxon>
        <taxon>Pleosporomycetidae</taxon>
        <taxon>Pleosporales</taxon>
        <taxon>Lophiostomataceae</taxon>
        <taxon>Lophiostoma</taxon>
    </lineage>
</organism>
<evidence type="ECO:0000313" key="2">
    <source>
        <dbReference type="Proteomes" id="UP000799324"/>
    </source>
</evidence>
<dbReference type="EMBL" id="MU004541">
    <property type="protein sequence ID" value="KAF2648387.1"/>
    <property type="molecule type" value="Genomic_DNA"/>
</dbReference>
<protein>
    <submittedName>
        <fullName evidence="1">Uncharacterized protein</fullName>
    </submittedName>
</protein>
<dbReference type="AlphaFoldDB" id="A0A6A6SN51"/>